<dbReference type="EMBL" id="JACHCF010000014">
    <property type="protein sequence ID" value="MBB5623740.1"/>
    <property type="molecule type" value="Genomic_DNA"/>
</dbReference>
<protein>
    <submittedName>
        <fullName evidence="1">Uncharacterized protein</fullName>
    </submittedName>
</protein>
<name>A0A7W9DN03_9SPHI</name>
<reference evidence="1 2" key="1">
    <citation type="submission" date="2020-08" db="EMBL/GenBank/DDBJ databases">
        <title>Genomic Encyclopedia of Type Strains, Phase IV (KMG-V): Genome sequencing to study the core and pangenomes of soil and plant-associated prokaryotes.</title>
        <authorList>
            <person name="Whitman W."/>
        </authorList>
    </citation>
    <scope>NUCLEOTIDE SEQUENCE [LARGE SCALE GENOMIC DNA]</scope>
    <source>
        <strain evidence="1 2">MP7CTX6</strain>
    </source>
</reference>
<accession>A0A7W9DN03</accession>
<organism evidence="1 2">
    <name type="scientific">Pedobacter cryoconitis</name>
    <dbReference type="NCBI Taxonomy" id="188932"/>
    <lineage>
        <taxon>Bacteria</taxon>
        <taxon>Pseudomonadati</taxon>
        <taxon>Bacteroidota</taxon>
        <taxon>Sphingobacteriia</taxon>
        <taxon>Sphingobacteriales</taxon>
        <taxon>Sphingobacteriaceae</taxon>
        <taxon>Pedobacter</taxon>
    </lineage>
</organism>
<dbReference type="AlphaFoldDB" id="A0A7W9DN03"/>
<dbReference type="RefSeq" id="WP_183869816.1">
    <property type="nucleotide sequence ID" value="NZ_JACHCF010000014.1"/>
</dbReference>
<proteinExistence type="predicted"/>
<gene>
    <name evidence="1" type="ORF">HDE69_004827</name>
</gene>
<dbReference type="Proteomes" id="UP000537718">
    <property type="component" value="Unassembled WGS sequence"/>
</dbReference>
<evidence type="ECO:0000313" key="1">
    <source>
        <dbReference type="EMBL" id="MBB5623740.1"/>
    </source>
</evidence>
<evidence type="ECO:0000313" key="2">
    <source>
        <dbReference type="Proteomes" id="UP000537718"/>
    </source>
</evidence>
<comment type="caution">
    <text evidence="1">The sequence shown here is derived from an EMBL/GenBank/DDBJ whole genome shotgun (WGS) entry which is preliminary data.</text>
</comment>
<sequence length="97" mass="11646">MRAAIVRKHGRLITKNDDRFDLIDRIGYFPFKELRIQDQAYFISDLDLFDFFQATTETLKNYDVDYYPNWNFEAKELFLKVFLDGYQCGLMAFGYTN</sequence>